<evidence type="ECO:0000313" key="5">
    <source>
        <dbReference type="EnsemblMetazoa" id="AALFPA23_014111.P20515"/>
    </source>
</evidence>
<keyword evidence="2" id="KW-1133">Transmembrane helix</keyword>
<evidence type="ECO:0000256" key="1">
    <source>
        <dbReference type="SAM" id="MobiDB-lite"/>
    </source>
</evidence>
<feature type="transmembrane region" description="Helical" evidence="2">
    <location>
        <begin position="496"/>
        <end position="512"/>
    </location>
</feature>
<proteinExistence type="predicted"/>
<sequence>MPRMAVLWKVVVIAVVMIQFVKSVFGDDFIELSQYHRMPPLAKFDDYDLCMEDVPEGQIATYCVARVVIKPDNGSDLWHLIEDFSKDWKRHHNHALLDRGICLAQCKQLIQSLPNATRQALKVDKFEIDFPYIVDVTVFKNTLNDQKRYGDLIEACVNYELNATYQLRGYTEIEICDRNDEQFETDSLDLSFLIVTAVLVLFMILSSWYDKAINYKQDVVHYKSVLPNKKQSFLVSFSILRNWYRLTSRSDDPLSRDLRFLQAIRFLTMYLVISGHSAFVFYILPTQNASKKEMLYHKLGTMIFTGGVQITQTFLAISGFLLTVLVLNHAEKRKSSPGILFLLKATVYRYVRLTPVYAYVILLHATWLVRMQDGPRWKLGVETERAFCRRNWWTNLLYVNNYVHADQPCVQQGWYLGCDYQLFMLGSLLMILIIKFRKFTNFIVSIAIILAYLIPALFIYIQEMEGVFLVTPHAQRFVLWFDQFYQKSYIPLHMNLGNYLAGMLTGLIYIHLKKNNINPVQKRWFRILWFLIVPLAIGSLLIHYIFYVNDFEKPSLWIAIYFPVMKYTWGFFSGLFLIGFVNGVAPTMRRIFHHRVFEPLGRLTYSAYLIHVTVMRLFVLSNRSAIHFNHIGSTVVTLASLAFSYMLALCLCLALELPVSALQKLAFGGIKEEPEKQGDTDPVNNGTIKGGTDPVRHAQSSDTGAV</sequence>
<reference evidence="6" key="1">
    <citation type="journal article" date="2015" name="Proc. Natl. Acad. Sci. U.S.A.">
        <title>Genome sequence of the Asian Tiger mosquito, Aedes albopictus, reveals insights into its biology, genetics, and evolution.</title>
        <authorList>
            <person name="Chen X.G."/>
            <person name="Jiang X."/>
            <person name="Gu J."/>
            <person name="Xu M."/>
            <person name="Wu Y."/>
            <person name="Deng Y."/>
            <person name="Zhang C."/>
            <person name="Bonizzoni M."/>
            <person name="Dermauw W."/>
            <person name="Vontas J."/>
            <person name="Armbruster P."/>
            <person name="Huang X."/>
            <person name="Yang Y."/>
            <person name="Zhang H."/>
            <person name="He W."/>
            <person name="Peng H."/>
            <person name="Liu Y."/>
            <person name="Wu K."/>
            <person name="Chen J."/>
            <person name="Lirakis M."/>
            <person name="Topalis P."/>
            <person name="Van Leeuwen T."/>
            <person name="Hall A.B."/>
            <person name="Jiang X."/>
            <person name="Thorpe C."/>
            <person name="Mueller R.L."/>
            <person name="Sun C."/>
            <person name="Waterhouse R.M."/>
            <person name="Yan G."/>
            <person name="Tu Z.J."/>
            <person name="Fang X."/>
            <person name="James A.A."/>
        </authorList>
    </citation>
    <scope>NUCLEOTIDE SEQUENCE [LARGE SCALE GENOMIC DNA]</scope>
    <source>
        <strain evidence="6">Foshan</strain>
    </source>
</reference>
<keyword evidence="2" id="KW-0472">Membrane</keyword>
<feature type="transmembrane region" description="Helical" evidence="2">
    <location>
        <begin position="304"/>
        <end position="327"/>
    </location>
</feature>
<dbReference type="EnsemblMetazoa" id="AALFPA23_014111.R20515">
    <property type="protein sequence ID" value="AALFPA23_014111.P20515"/>
    <property type="gene ID" value="AALFPA23_014111"/>
</dbReference>
<feature type="transmembrane region" description="Helical" evidence="2">
    <location>
        <begin position="524"/>
        <end position="547"/>
    </location>
</feature>
<feature type="transmembrane region" description="Helical" evidence="2">
    <location>
        <begin position="347"/>
        <end position="369"/>
    </location>
</feature>
<feature type="transmembrane region" description="Helical" evidence="2">
    <location>
        <begin position="600"/>
        <end position="619"/>
    </location>
</feature>
<dbReference type="PANTHER" id="PTHR11161">
    <property type="entry name" value="O-ACYLTRANSFERASE"/>
    <property type="match status" value="1"/>
</dbReference>
<feature type="signal peptide" evidence="3">
    <location>
        <begin position="1"/>
        <end position="26"/>
    </location>
</feature>
<name>A0ABM1Z1K0_AEDAL</name>
<dbReference type="PANTHER" id="PTHR11161:SF22">
    <property type="entry name" value="ACYLTRANSFERASE 3 DOMAIN-CONTAINING PROTEIN-RELATED"/>
    <property type="match status" value="1"/>
</dbReference>
<keyword evidence="2" id="KW-0812">Transmembrane</keyword>
<organism evidence="5 6">
    <name type="scientific">Aedes albopictus</name>
    <name type="common">Asian tiger mosquito</name>
    <name type="synonym">Stegomyia albopicta</name>
    <dbReference type="NCBI Taxonomy" id="7160"/>
    <lineage>
        <taxon>Eukaryota</taxon>
        <taxon>Metazoa</taxon>
        <taxon>Ecdysozoa</taxon>
        <taxon>Arthropoda</taxon>
        <taxon>Hexapoda</taxon>
        <taxon>Insecta</taxon>
        <taxon>Pterygota</taxon>
        <taxon>Neoptera</taxon>
        <taxon>Endopterygota</taxon>
        <taxon>Diptera</taxon>
        <taxon>Nematocera</taxon>
        <taxon>Culicoidea</taxon>
        <taxon>Culicidae</taxon>
        <taxon>Culicinae</taxon>
        <taxon>Aedini</taxon>
        <taxon>Aedes</taxon>
        <taxon>Stegomyia</taxon>
    </lineage>
</organism>
<feature type="transmembrane region" description="Helical" evidence="2">
    <location>
        <begin position="441"/>
        <end position="461"/>
    </location>
</feature>
<accession>A0ABM1Z1K0</accession>
<dbReference type="InterPro" id="IPR002656">
    <property type="entry name" value="Acyl_transf_3_dom"/>
</dbReference>
<evidence type="ECO:0000256" key="2">
    <source>
        <dbReference type="SAM" id="Phobius"/>
    </source>
</evidence>
<feature type="chain" id="PRO_5046373166" description="Acyltransferase 3 domain-containing protein" evidence="3">
    <location>
        <begin position="27"/>
        <end position="706"/>
    </location>
</feature>
<feature type="region of interest" description="Disordered" evidence="1">
    <location>
        <begin position="673"/>
        <end position="706"/>
    </location>
</feature>
<feature type="transmembrane region" description="Helical" evidence="2">
    <location>
        <begin position="190"/>
        <end position="209"/>
    </location>
</feature>
<evidence type="ECO:0000313" key="6">
    <source>
        <dbReference type="Proteomes" id="UP000069940"/>
    </source>
</evidence>
<feature type="transmembrane region" description="Helical" evidence="2">
    <location>
        <begin position="263"/>
        <end position="284"/>
    </location>
</feature>
<dbReference type="Proteomes" id="UP000069940">
    <property type="component" value="Unassembled WGS sequence"/>
</dbReference>
<protein>
    <recommendedName>
        <fullName evidence="4">Acyltransferase 3 domain-containing protein</fullName>
    </recommendedName>
</protein>
<keyword evidence="3" id="KW-0732">Signal</keyword>
<dbReference type="RefSeq" id="XP_029732449.2">
    <property type="nucleotide sequence ID" value="XM_029876589.2"/>
</dbReference>
<dbReference type="InterPro" id="IPR052728">
    <property type="entry name" value="O2_lipid_transport_reg"/>
</dbReference>
<evidence type="ECO:0000256" key="3">
    <source>
        <dbReference type="SAM" id="SignalP"/>
    </source>
</evidence>
<feature type="transmembrane region" description="Helical" evidence="2">
    <location>
        <begin position="631"/>
        <end position="655"/>
    </location>
</feature>
<reference evidence="5" key="2">
    <citation type="submission" date="2025-05" db="UniProtKB">
        <authorList>
            <consortium name="EnsemblMetazoa"/>
        </authorList>
    </citation>
    <scope>IDENTIFICATION</scope>
    <source>
        <strain evidence="5">Foshan</strain>
    </source>
</reference>
<feature type="domain" description="Acyltransferase 3" evidence="4">
    <location>
        <begin position="260"/>
        <end position="648"/>
    </location>
</feature>
<feature type="transmembrane region" description="Helical" evidence="2">
    <location>
        <begin position="414"/>
        <end position="434"/>
    </location>
</feature>
<evidence type="ECO:0000259" key="4">
    <source>
        <dbReference type="Pfam" id="PF01757"/>
    </source>
</evidence>
<feature type="transmembrane region" description="Helical" evidence="2">
    <location>
        <begin position="567"/>
        <end position="588"/>
    </location>
</feature>
<dbReference type="Pfam" id="PF01757">
    <property type="entry name" value="Acyl_transf_3"/>
    <property type="match status" value="1"/>
</dbReference>
<dbReference type="GeneID" id="109412849"/>
<keyword evidence="6" id="KW-1185">Reference proteome</keyword>